<organism evidence="2 3">
    <name type="scientific">Ancylostoma ceylanicum</name>
    <dbReference type="NCBI Taxonomy" id="53326"/>
    <lineage>
        <taxon>Eukaryota</taxon>
        <taxon>Metazoa</taxon>
        <taxon>Ecdysozoa</taxon>
        <taxon>Nematoda</taxon>
        <taxon>Chromadorea</taxon>
        <taxon>Rhabditida</taxon>
        <taxon>Rhabditina</taxon>
        <taxon>Rhabditomorpha</taxon>
        <taxon>Strongyloidea</taxon>
        <taxon>Ancylostomatidae</taxon>
        <taxon>Ancylostomatinae</taxon>
        <taxon>Ancylostoma</taxon>
    </lineage>
</organism>
<evidence type="ECO:0000256" key="1">
    <source>
        <dbReference type="SAM" id="MobiDB-lite"/>
    </source>
</evidence>
<keyword evidence="3" id="KW-1185">Reference proteome</keyword>
<feature type="region of interest" description="Disordered" evidence="1">
    <location>
        <begin position="1"/>
        <end position="70"/>
    </location>
</feature>
<sequence length="70" mass="7564">MCIHYKGKSKRDKGKGDSSKRKVMNSPDPFIEKPGPMKTPQPAGASDPKGGSTGKSERIYPHGQNSHKSP</sequence>
<name>A0A016VG99_9BILA</name>
<dbReference type="EMBL" id="JARK01001347">
    <property type="protein sequence ID" value="EYC25783.1"/>
    <property type="molecule type" value="Genomic_DNA"/>
</dbReference>
<reference evidence="3" key="1">
    <citation type="journal article" date="2015" name="Nat. Genet.">
        <title>The genome and transcriptome of the zoonotic hookworm Ancylostoma ceylanicum identify infection-specific gene families.</title>
        <authorList>
            <person name="Schwarz E.M."/>
            <person name="Hu Y."/>
            <person name="Antoshechkin I."/>
            <person name="Miller M.M."/>
            <person name="Sternberg P.W."/>
            <person name="Aroian R.V."/>
        </authorList>
    </citation>
    <scope>NUCLEOTIDE SEQUENCE</scope>
    <source>
        <strain evidence="3">HY135</strain>
    </source>
</reference>
<protein>
    <submittedName>
        <fullName evidence="2">Uncharacterized protein</fullName>
    </submittedName>
</protein>
<comment type="caution">
    <text evidence="2">The sequence shown here is derived from an EMBL/GenBank/DDBJ whole genome shotgun (WGS) entry which is preliminary data.</text>
</comment>
<proteinExistence type="predicted"/>
<dbReference type="AlphaFoldDB" id="A0A016VG99"/>
<feature type="compositionally biased region" description="Basic residues" evidence="1">
    <location>
        <begin position="1"/>
        <end position="13"/>
    </location>
</feature>
<dbReference type="Proteomes" id="UP000024635">
    <property type="component" value="Unassembled WGS sequence"/>
</dbReference>
<evidence type="ECO:0000313" key="3">
    <source>
        <dbReference type="Proteomes" id="UP000024635"/>
    </source>
</evidence>
<gene>
    <name evidence="2" type="primary">Acey_s0011.g1382</name>
    <name evidence="2" type="ORF">Y032_0011g1382</name>
</gene>
<accession>A0A016VG99</accession>
<evidence type="ECO:0000313" key="2">
    <source>
        <dbReference type="EMBL" id="EYC25783.1"/>
    </source>
</evidence>